<accession>A0A1J4JNF5</accession>
<proteinExistence type="predicted"/>
<comment type="caution">
    <text evidence="1">The sequence shown here is derived from an EMBL/GenBank/DDBJ whole genome shotgun (WGS) entry which is preliminary data.</text>
</comment>
<evidence type="ECO:0000313" key="2">
    <source>
        <dbReference type="Proteomes" id="UP000179807"/>
    </source>
</evidence>
<dbReference type="RefSeq" id="XP_068353104.1">
    <property type="nucleotide sequence ID" value="XM_068509102.1"/>
</dbReference>
<protein>
    <submittedName>
        <fullName evidence="1">Uncharacterized protein</fullName>
    </submittedName>
</protein>
<keyword evidence="2" id="KW-1185">Reference proteome</keyword>
<reference evidence="1" key="1">
    <citation type="submission" date="2016-10" db="EMBL/GenBank/DDBJ databases">
        <authorList>
            <person name="Benchimol M."/>
            <person name="Almeida L.G."/>
            <person name="Vasconcelos A.T."/>
            <person name="Perreira-Neves A."/>
            <person name="Rosa I.A."/>
            <person name="Tasca T."/>
            <person name="Bogo M.R."/>
            <person name="de Souza W."/>
        </authorList>
    </citation>
    <scope>NUCLEOTIDE SEQUENCE [LARGE SCALE GENOMIC DNA]</scope>
    <source>
        <strain evidence="1">K</strain>
    </source>
</reference>
<dbReference type="Proteomes" id="UP000179807">
    <property type="component" value="Unassembled WGS sequence"/>
</dbReference>
<gene>
    <name evidence="1" type="ORF">TRFO_33484</name>
</gene>
<dbReference type="AlphaFoldDB" id="A0A1J4JNF5"/>
<evidence type="ECO:0000313" key="1">
    <source>
        <dbReference type="EMBL" id="OHS99967.1"/>
    </source>
</evidence>
<dbReference type="VEuPathDB" id="TrichDB:TRFO_33484"/>
<dbReference type="EMBL" id="MLAK01000978">
    <property type="protein sequence ID" value="OHS99967.1"/>
    <property type="molecule type" value="Genomic_DNA"/>
</dbReference>
<dbReference type="GeneID" id="94843806"/>
<organism evidence="1 2">
    <name type="scientific">Tritrichomonas foetus</name>
    <dbReference type="NCBI Taxonomy" id="1144522"/>
    <lineage>
        <taxon>Eukaryota</taxon>
        <taxon>Metamonada</taxon>
        <taxon>Parabasalia</taxon>
        <taxon>Tritrichomonadida</taxon>
        <taxon>Tritrichomonadidae</taxon>
        <taxon>Tritrichomonas</taxon>
    </lineage>
</organism>
<name>A0A1J4JNF5_9EUKA</name>
<sequence>MAAGIVAVRAAGNSADEFVAQNMNLSTNLNMIRMNMNPSYAFCLSCPSCVFYPFCVSYPFCLFCLSFSFLPDLDIGLADTGLGEIDQADTGRAAFGRADTDLDRLQRGLAGNLDMARIAVGEMLGFDLGWEGCMTAAGLEDIAAGMTLSKLRSINCLTENL</sequence>